<reference evidence="2 3" key="1">
    <citation type="submission" date="2019-08" db="EMBL/GenBank/DDBJ databases">
        <title>Archangium and Cystobacter genomes.</title>
        <authorList>
            <person name="Chen I.-C.K."/>
            <person name="Wielgoss S."/>
        </authorList>
    </citation>
    <scope>NUCLEOTIDE SEQUENCE [LARGE SCALE GENOMIC DNA]</scope>
    <source>
        <strain evidence="2 3">Cbm 6</strain>
    </source>
</reference>
<feature type="compositionally biased region" description="Low complexity" evidence="1">
    <location>
        <begin position="207"/>
        <end position="218"/>
    </location>
</feature>
<accession>A0ABY9X927</accession>
<feature type="compositionally biased region" description="Low complexity" evidence="1">
    <location>
        <begin position="94"/>
        <end position="106"/>
    </location>
</feature>
<dbReference type="EMBL" id="CP043494">
    <property type="protein sequence ID" value="WNG51903.1"/>
    <property type="molecule type" value="Genomic_DNA"/>
</dbReference>
<feature type="region of interest" description="Disordered" evidence="1">
    <location>
        <begin position="69"/>
        <end position="115"/>
    </location>
</feature>
<gene>
    <name evidence="2" type="ORF">F0U60_53185</name>
</gene>
<name>A0ABY9X927_9BACT</name>
<feature type="compositionally biased region" description="Basic and acidic residues" evidence="1">
    <location>
        <begin position="226"/>
        <end position="235"/>
    </location>
</feature>
<evidence type="ECO:0000256" key="1">
    <source>
        <dbReference type="SAM" id="MobiDB-lite"/>
    </source>
</evidence>
<dbReference type="Proteomes" id="UP001611383">
    <property type="component" value="Chromosome"/>
</dbReference>
<organism evidence="2 3">
    <name type="scientific">Archangium minus</name>
    <dbReference type="NCBI Taxonomy" id="83450"/>
    <lineage>
        <taxon>Bacteria</taxon>
        <taxon>Pseudomonadati</taxon>
        <taxon>Myxococcota</taxon>
        <taxon>Myxococcia</taxon>
        <taxon>Myxococcales</taxon>
        <taxon>Cystobacterineae</taxon>
        <taxon>Archangiaceae</taxon>
        <taxon>Archangium</taxon>
    </lineage>
</organism>
<protein>
    <submittedName>
        <fullName evidence="2">Uncharacterized protein</fullName>
    </submittedName>
</protein>
<proteinExistence type="predicted"/>
<keyword evidence="3" id="KW-1185">Reference proteome</keyword>
<evidence type="ECO:0000313" key="3">
    <source>
        <dbReference type="Proteomes" id="UP001611383"/>
    </source>
</evidence>
<evidence type="ECO:0000313" key="2">
    <source>
        <dbReference type="EMBL" id="WNG51903.1"/>
    </source>
</evidence>
<feature type="compositionally biased region" description="Low complexity" evidence="1">
    <location>
        <begin position="183"/>
        <end position="195"/>
    </location>
</feature>
<feature type="region of interest" description="Disordered" evidence="1">
    <location>
        <begin position="146"/>
        <end position="235"/>
    </location>
</feature>
<sequence>MKPGAAEDEPTEAGGVRRVRCLFQRDRVSLDIFWLKDESLEDSANLPEPDVVAGEIVDDLRAALEPCEASRRRCQTTRSARPGAGSAGDGRGPGPVRSVPPGSRRGLAVRGARTRCLTPSRGNRAVPGCLTLSALVTLLLWSGSTGSLRRESAVRRRSRPACGGTRRSPCRRSPWASPPNRPGRPAGAAAAAPPRARTPRGRGRGSGVRASSSRAPASCTSGASVLREEVEDRPP</sequence>